<dbReference type="PANTHER" id="PTHR37953">
    <property type="entry name" value="UPF0127 PROTEIN MJ1496"/>
    <property type="match status" value="1"/>
</dbReference>
<protein>
    <recommendedName>
        <fullName evidence="3">DUF192 domain-containing protein</fullName>
    </recommendedName>
</protein>
<dbReference type="AlphaFoldDB" id="A0A1H0JKX5"/>
<dbReference type="OrthoDB" id="9808290at2"/>
<proteinExistence type="predicted"/>
<keyword evidence="2" id="KW-1185">Reference proteome</keyword>
<dbReference type="RefSeq" id="WP_090674675.1">
    <property type="nucleotide sequence ID" value="NZ_FNIT01000006.1"/>
</dbReference>
<name>A0A1H0JKX5_9HYPH</name>
<dbReference type="PANTHER" id="PTHR37953:SF1">
    <property type="entry name" value="UPF0127 PROTEIN MJ1496"/>
    <property type="match status" value="1"/>
</dbReference>
<evidence type="ECO:0000313" key="1">
    <source>
        <dbReference type="EMBL" id="SDO44465.1"/>
    </source>
</evidence>
<sequence length="154" mass="16618">MLASLKRNRAVLAIIAVLVVTAYFVFTSGSQGATATLTTASGEHAIEVEIADTDASRETGLMNRSSMPADHGMLFDFKQTRPVAMWMKNTIIPLDMLFLDERGKIVNIATNAKPYSLDVIPSAGPVRYVLELNGGAASRYGAKAGDRLRHPIIP</sequence>
<dbReference type="InterPro" id="IPR003795">
    <property type="entry name" value="DUF192"/>
</dbReference>
<dbReference type="Gene3D" id="2.60.120.1140">
    <property type="entry name" value="Protein of unknown function DUF192"/>
    <property type="match status" value="1"/>
</dbReference>
<dbReference type="Proteomes" id="UP000198793">
    <property type="component" value="Unassembled WGS sequence"/>
</dbReference>
<evidence type="ECO:0000313" key="2">
    <source>
        <dbReference type="Proteomes" id="UP000198793"/>
    </source>
</evidence>
<dbReference type="Pfam" id="PF02643">
    <property type="entry name" value="DUF192"/>
    <property type="match status" value="1"/>
</dbReference>
<gene>
    <name evidence="1" type="ORF">SAMN05192530_106250</name>
</gene>
<accession>A0A1H0JKX5</accession>
<dbReference type="InterPro" id="IPR038695">
    <property type="entry name" value="Saro_0823-like_sf"/>
</dbReference>
<evidence type="ECO:0008006" key="3">
    <source>
        <dbReference type="Google" id="ProtNLM"/>
    </source>
</evidence>
<dbReference type="EMBL" id="FNIT01000006">
    <property type="protein sequence ID" value="SDO44465.1"/>
    <property type="molecule type" value="Genomic_DNA"/>
</dbReference>
<reference evidence="1 2" key="1">
    <citation type="submission" date="2016-10" db="EMBL/GenBank/DDBJ databases">
        <authorList>
            <person name="de Groot N.N."/>
        </authorList>
    </citation>
    <scope>NUCLEOTIDE SEQUENCE [LARGE SCALE GENOMIC DNA]</scope>
    <source>
        <strain evidence="2">L7-484,KACC 16230,DSM 25025</strain>
    </source>
</reference>
<organism evidence="1 2">
    <name type="scientific">Aureimonas jatrophae</name>
    <dbReference type="NCBI Taxonomy" id="1166073"/>
    <lineage>
        <taxon>Bacteria</taxon>
        <taxon>Pseudomonadati</taxon>
        <taxon>Pseudomonadota</taxon>
        <taxon>Alphaproteobacteria</taxon>
        <taxon>Hyphomicrobiales</taxon>
        <taxon>Aurantimonadaceae</taxon>
        <taxon>Aureimonas</taxon>
    </lineage>
</organism>
<dbReference type="STRING" id="1166073.SAMN05192530_106250"/>